<evidence type="ECO:0000313" key="1">
    <source>
        <dbReference type="EMBL" id="TDE00016.1"/>
    </source>
</evidence>
<gene>
    <name evidence="1" type="ORF">E0F91_17140</name>
</gene>
<evidence type="ECO:0000313" key="2">
    <source>
        <dbReference type="Proteomes" id="UP000294644"/>
    </source>
</evidence>
<organism evidence="1 2">
    <name type="scientific">Flavobacterium sandaracinum</name>
    <dbReference type="NCBI Taxonomy" id="2541733"/>
    <lineage>
        <taxon>Bacteria</taxon>
        <taxon>Pseudomonadati</taxon>
        <taxon>Bacteroidota</taxon>
        <taxon>Flavobacteriia</taxon>
        <taxon>Flavobacteriales</taxon>
        <taxon>Flavobacteriaceae</taxon>
        <taxon>Flavobacterium</taxon>
    </lineage>
</organism>
<dbReference type="EMBL" id="SMFN01000036">
    <property type="protein sequence ID" value="TDE00016.1"/>
    <property type="molecule type" value="Genomic_DNA"/>
</dbReference>
<dbReference type="OrthoDB" id="593981at2"/>
<reference evidence="1 2" key="1">
    <citation type="submission" date="2019-03" db="EMBL/GenBank/DDBJ databases">
        <title>Flavobacterium LB-D12 sp. nov., isolated from arctic soil.</title>
        <authorList>
            <person name="Chaudhary D.K."/>
        </authorList>
    </citation>
    <scope>NUCLEOTIDE SEQUENCE [LARGE SCALE GENOMIC DNA]</scope>
    <source>
        <strain evidence="1 2">LB-D12</strain>
    </source>
</reference>
<proteinExistence type="predicted"/>
<dbReference type="AlphaFoldDB" id="A0A4R5CJJ0"/>
<name>A0A4R5CJJ0_9FLAO</name>
<comment type="caution">
    <text evidence="1">The sequence shown here is derived from an EMBL/GenBank/DDBJ whole genome shotgun (WGS) entry which is preliminary data.</text>
</comment>
<sequence length="333" mass="39252">MNEQYIIQNAIHNLHKDEIRAEWREATNDGFIDGKLTLHMKYHPAVVLNVAVKKELRGMHLTIMEDKARSEAPFMIVANRIFPKVKQELKEKQINYLEASGNMFLLMDGLYIYIDGRKNEVTATTGGNRAFTKTGLQVIFQFLIEEEWVNRPYREIAQRTGTGLGNINNIFNGLAQEGYLLQLTKNEQKLENKKQLLEKWILEYEKRLKPTLNIGTFRFLKEEDFYNWKEIPLKNQETYWGGEPAGAIYTNYLRPEELTIYTAEEWNDLIRNYRLVPDKQGNVKVFKKFWKHDLVNENAVHPLLAYADLMNKGDRRCTETAQRIYDEYLQDKF</sequence>
<dbReference type="InterPro" id="IPR019238">
    <property type="entry name" value="AbiEi_2"/>
</dbReference>
<accession>A0A4R5CJJ0</accession>
<keyword evidence="2" id="KW-1185">Reference proteome</keyword>
<dbReference type="RefSeq" id="WP_132067592.1">
    <property type="nucleotide sequence ID" value="NZ_SMFN01000036.1"/>
</dbReference>
<protein>
    <submittedName>
        <fullName evidence="1">Uncharacterized protein</fullName>
    </submittedName>
</protein>
<dbReference type="Pfam" id="PF09952">
    <property type="entry name" value="AbiEi_2"/>
    <property type="match status" value="1"/>
</dbReference>
<dbReference type="Proteomes" id="UP000294644">
    <property type="component" value="Unassembled WGS sequence"/>
</dbReference>